<organism evidence="1 2">
    <name type="scientific">Pseudomonas phage JBD16C</name>
    <dbReference type="NCBI Taxonomy" id="1777051"/>
    <lineage>
        <taxon>Viruses</taxon>
        <taxon>Duplodnaviria</taxon>
        <taxon>Heunggongvirae</taxon>
        <taxon>Uroviricota</taxon>
        <taxon>Caudoviricetes</taxon>
        <taxon>Casadabanvirus</taxon>
        <taxon>Casadabanvirus MP22</taxon>
    </lineage>
</organism>
<dbReference type="EMBL" id="KU199707">
    <property type="protein sequence ID" value="AMD42515.1"/>
    <property type="molecule type" value="Genomic_DNA"/>
</dbReference>
<accession>A0A125RN53</accession>
<protein>
    <submittedName>
        <fullName evidence="1">Uncharacterized protein</fullName>
    </submittedName>
</protein>
<evidence type="ECO:0000313" key="1">
    <source>
        <dbReference type="EMBL" id="AMD42515.1"/>
    </source>
</evidence>
<gene>
    <name evidence="1" type="ORF">JBD16C_19</name>
</gene>
<proteinExistence type="predicted"/>
<reference evidence="1 2" key="1">
    <citation type="submission" date="2015-11" db="EMBL/GenBank/DDBJ databases">
        <title>Bacterial phenotypic diversity mediated by prophage integration.</title>
        <authorList>
            <person name="Bondy-Denomy J."/>
            <person name="Maughan H."/>
            <person name="Gong Y."/>
            <person name="Guttman D.S."/>
            <person name="Davidson A.R."/>
            <person name="Maxwell K.L."/>
        </authorList>
    </citation>
    <scope>NUCLEOTIDE SEQUENCE [LARGE SCALE GENOMIC DNA]</scope>
</reference>
<sequence>MKEFNAPHPPRSPRDYAAAILAEPSRERRNALLEACPVNWQPLVRAHVEDAFAKVKAYRQMMDNRAESIRRGPPPAPRVTDTDFRISNYTKSAPEVGNAHLSAIRAALATEAPNA</sequence>
<dbReference type="Proteomes" id="UP000259119">
    <property type="component" value="Segment"/>
</dbReference>
<name>A0A125RN53_9CAUD</name>
<evidence type="ECO:0000313" key="2">
    <source>
        <dbReference type="Proteomes" id="UP000259119"/>
    </source>
</evidence>